<keyword evidence="2" id="KW-1185">Reference proteome</keyword>
<accession>A0A2Z3H675</accession>
<organism evidence="1 2">
    <name type="scientific">Gemmata obscuriglobus</name>
    <dbReference type="NCBI Taxonomy" id="114"/>
    <lineage>
        <taxon>Bacteria</taxon>
        <taxon>Pseudomonadati</taxon>
        <taxon>Planctomycetota</taxon>
        <taxon>Planctomycetia</taxon>
        <taxon>Gemmatales</taxon>
        <taxon>Gemmataceae</taxon>
        <taxon>Gemmata</taxon>
    </lineage>
</organism>
<sequence length="63" mass="7197">MLRKLKAWWLNRKLRSLQSDLDYMTNYEQVTGAPKPGWVDAAIVNARIQVALVNRDLDALGRG</sequence>
<proteinExistence type="predicted"/>
<dbReference type="KEGG" id="gog:C1280_24375"/>
<evidence type="ECO:0000313" key="2">
    <source>
        <dbReference type="Proteomes" id="UP000245802"/>
    </source>
</evidence>
<gene>
    <name evidence="1" type="ORF">C1280_24375</name>
</gene>
<name>A0A2Z3H675_9BACT</name>
<protein>
    <submittedName>
        <fullName evidence="1">Uncharacterized protein</fullName>
    </submittedName>
</protein>
<dbReference type="EMBL" id="CP025958">
    <property type="protein sequence ID" value="AWM39832.1"/>
    <property type="molecule type" value="Genomic_DNA"/>
</dbReference>
<dbReference type="RefSeq" id="WP_109571191.1">
    <property type="nucleotide sequence ID" value="NZ_CP025958.1"/>
</dbReference>
<dbReference type="AlphaFoldDB" id="A0A2Z3H675"/>
<evidence type="ECO:0000313" key="1">
    <source>
        <dbReference type="EMBL" id="AWM39832.1"/>
    </source>
</evidence>
<dbReference type="Proteomes" id="UP000245802">
    <property type="component" value="Chromosome"/>
</dbReference>
<reference evidence="1 2" key="1">
    <citation type="submission" date="2018-01" db="EMBL/GenBank/DDBJ databases">
        <title>G. obscuriglobus.</title>
        <authorList>
            <person name="Franke J."/>
            <person name="Blomberg W."/>
            <person name="Selmecki A."/>
        </authorList>
    </citation>
    <scope>NUCLEOTIDE SEQUENCE [LARGE SCALE GENOMIC DNA]</scope>
    <source>
        <strain evidence="1 2">DSM 5831</strain>
    </source>
</reference>